<dbReference type="RefSeq" id="WP_135620188.1">
    <property type="nucleotide sequence ID" value="NZ_RQGG01000036.1"/>
</dbReference>
<feature type="domain" description="M23ase beta-sheet core" evidence="1">
    <location>
        <begin position="217"/>
        <end position="311"/>
    </location>
</feature>
<dbReference type="InterPro" id="IPR011055">
    <property type="entry name" value="Dup_hybrid_motif"/>
</dbReference>
<dbReference type="OrthoDB" id="9805799at2"/>
<evidence type="ECO:0000313" key="3">
    <source>
        <dbReference type="Proteomes" id="UP000297609"/>
    </source>
</evidence>
<dbReference type="CDD" id="cd12797">
    <property type="entry name" value="M23_peptidase"/>
    <property type="match status" value="1"/>
</dbReference>
<dbReference type="PANTHER" id="PTHR21666">
    <property type="entry name" value="PEPTIDASE-RELATED"/>
    <property type="match status" value="1"/>
</dbReference>
<comment type="caution">
    <text evidence="2">The sequence shown here is derived from an EMBL/GenBank/DDBJ whole genome shotgun (WGS) entry which is preliminary data.</text>
</comment>
<dbReference type="PANTHER" id="PTHR21666:SF287">
    <property type="entry name" value="CYTOPLASMIC MEMBRANE PROTEIN"/>
    <property type="match status" value="1"/>
</dbReference>
<name>A0A4R9JNY7_9LEPT</name>
<evidence type="ECO:0000313" key="2">
    <source>
        <dbReference type="EMBL" id="TGL50413.1"/>
    </source>
</evidence>
<dbReference type="Proteomes" id="UP000297609">
    <property type="component" value="Unassembled WGS sequence"/>
</dbReference>
<gene>
    <name evidence="2" type="ORF">EHQ59_13595</name>
</gene>
<dbReference type="Gene3D" id="2.70.70.10">
    <property type="entry name" value="Glucose Permease (Domain IIA)"/>
    <property type="match status" value="1"/>
</dbReference>
<protein>
    <submittedName>
        <fullName evidence="2">M23 family metallopeptidase</fullName>
    </submittedName>
</protein>
<dbReference type="EMBL" id="RQGG01000036">
    <property type="protein sequence ID" value="TGL50413.1"/>
    <property type="molecule type" value="Genomic_DNA"/>
</dbReference>
<organism evidence="2 3">
    <name type="scientific">Leptospira kemamanensis</name>
    <dbReference type="NCBI Taxonomy" id="2484942"/>
    <lineage>
        <taxon>Bacteria</taxon>
        <taxon>Pseudomonadati</taxon>
        <taxon>Spirochaetota</taxon>
        <taxon>Spirochaetia</taxon>
        <taxon>Leptospirales</taxon>
        <taxon>Leptospiraceae</taxon>
        <taxon>Leptospira</taxon>
    </lineage>
</organism>
<proteinExistence type="predicted"/>
<dbReference type="Pfam" id="PF01551">
    <property type="entry name" value="Peptidase_M23"/>
    <property type="match status" value="1"/>
</dbReference>
<dbReference type="AlphaFoldDB" id="A0A4R9JNY7"/>
<keyword evidence="3" id="KW-1185">Reference proteome</keyword>
<sequence length="324" mass="36914">MMVRYLFILSTIFFFVQVVPAESREVKKKSPKPVSALGNYFVKKEEKNFSLLMEARRFTRGEVIFLKLTPKDKKWINESYKVSWLGKDVILTKRENSMIAFLPISPDTPAGAMTLEIVSKILFVKRGQKQYQIILEPTKFQVIKKNQQIKVDEKFVTKELPKEILDFIQECKNAKETAFAKTSPLQFQKNFKNPLETIYITSKFYVRRDYNNKQGRPHGGVDFRGKTGTPVYAIQDGTVVLAQKTYYEGNFTILDHGNKIFSFYMHQDEIKVKVGDVVKQGQQIGTVGSTGMSTGPHLHLGAKINGVLVDPLSLIALQSISETN</sequence>
<evidence type="ECO:0000259" key="1">
    <source>
        <dbReference type="Pfam" id="PF01551"/>
    </source>
</evidence>
<dbReference type="InterPro" id="IPR016047">
    <property type="entry name" value="M23ase_b-sheet_dom"/>
</dbReference>
<dbReference type="SUPFAM" id="SSF51261">
    <property type="entry name" value="Duplicated hybrid motif"/>
    <property type="match status" value="1"/>
</dbReference>
<dbReference type="GO" id="GO:0004222">
    <property type="term" value="F:metalloendopeptidase activity"/>
    <property type="evidence" value="ECO:0007669"/>
    <property type="project" value="TreeGrafter"/>
</dbReference>
<reference evidence="2" key="1">
    <citation type="journal article" date="2019" name="PLoS Negl. Trop. Dis.">
        <title>Revisiting the worldwide diversity of Leptospira species in the environment.</title>
        <authorList>
            <person name="Vincent A.T."/>
            <person name="Schiettekatte O."/>
            <person name="Bourhy P."/>
            <person name="Veyrier F.J."/>
            <person name="Picardeau M."/>
        </authorList>
    </citation>
    <scope>NUCLEOTIDE SEQUENCE [LARGE SCALE GENOMIC DNA]</scope>
    <source>
        <strain evidence="2">201702454</strain>
    </source>
</reference>
<accession>A0A4R9JNY7</accession>
<dbReference type="InterPro" id="IPR050570">
    <property type="entry name" value="Cell_wall_metabolism_enzyme"/>
</dbReference>